<protein>
    <submittedName>
        <fullName evidence="1">Uncharacterized protein</fullName>
    </submittedName>
</protein>
<keyword evidence="2" id="KW-1185">Reference proteome</keyword>
<reference evidence="1" key="1">
    <citation type="journal article" date="2016" name="Insect Biochem. Mol. Biol.">
        <title>Multifaceted biological insights from a draft genome sequence of the tobacco hornworm moth, Manduca sexta.</title>
        <authorList>
            <person name="Kanost M.R."/>
            <person name="Arrese E.L."/>
            <person name="Cao X."/>
            <person name="Chen Y.R."/>
            <person name="Chellapilla S."/>
            <person name="Goldsmith M.R."/>
            <person name="Grosse-Wilde E."/>
            <person name="Heckel D.G."/>
            <person name="Herndon N."/>
            <person name="Jiang H."/>
            <person name="Papanicolaou A."/>
            <person name="Qu J."/>
            <person name="Soulages J.L."/>
            <person name="Vogel H."/>
            <person name="Walters J."/>
            <person name="Waterhouse R.M."/>
            <person name="Ahn S.J."/>
            <person name="Almeida F.C."/>
            <person name="An C."/>
            <person name="Aqrawi P."/>
            <person name="Bretschneider A."/>
            <person name="Bryant W.B."/>
            <person name="Bucks S."/>
            <person name="Chao H."/>
            <person name="Chevignon G."/>
            <person name="Christen J.M."/>
            <person name="Clarke D.F."/>
            <person name="Dittmer N.T."/>
            <person name="Ferguson L.C.F."/>
            <person name="Garavelou S."/>
            <person name="Gordon K.H.J."/>
            <person name="Gunaratna R.T."/>
            <person name="Han Y."/>
            <person name="Hauser F."/>
            <person name="He Y."/>
            <person name="Heidel-Fischer H."/>
            <person name="Hirsh A."/>
            <person name="Hu Y."/>
            <person name="Jiang H."/>
            <person name="Kalra D."/>
            <person name="Klinner C."/>
            <person name="Konig C."/>
            <person name="Kovar C."/>
            <person name="Kroll A.R."/>
            <person name="Kuwar S.S."/>
            <person name="Lee S.L."/>
            <person name="Lehman R."/>
            <person name="Li K."/>
            <person name="Li Z."/>
            <person name="Liang H."/>
            <person name="Lovelace S."/>
            <person name="Lu Z."/>
            <person name="Mansfield J.H."/>
            <person name="McCulloch K.J."/>
            <person name="Mathew T."/>
            <person name="Morton B."/>
            <person name="Muzny D.M."/>
            <person name="Neunemann D."/>
            <person name="Ongeri F."/>
            <person name="Pauchet Y."/>
            <person name="Pu L.L."/>
            <person name="Pyrousis I."/>
            <person name="Rao X.J."/>
            <person name="Redding A."/>
            <person name="Roesel C."/>
            <person name="Sanchez-Gracia A."/>
            <person name="Schaack S."/>
            <person name="Shukla A."/>
            <person name="Tetreau G."/>
            <person name="Wang Y."/>
            <person name="Xiong G.H."/>
            <person name="Traut W."/>
            <person name="Walsh T.K."/>
            <person name="Worley K.C."/>
            <person name="Wu D."/>
            <person name="Wu W."/>
            <person name="Wu Y.Q."/>
            <person name="Zhang X."/>
            <person name="Zou Z."/>
            <person name="Zucker H."/>
            <person name="Briscoe A.D."/>
            <person name="Burmester T."/>
            <person name="Clem R.J."/>
            <person name="Feyereisen R."/>
            <person name="Grimmelikhuijzen C.J.P."/>
            <person name="Hamodrakas S.J."/>
            <person name="Hansson B.S."/>
            <person name="Huguet E."/>
            <person name="Jermiin L.S."/>
            <person name="Lan Q."/>
            <person name="Lehman H.K."/>
            <person name="Lorenzen M."/>
            <person name="Merzendorfer H."/>
            <person name="Michalopoulos I."/>
            <person name="Morton D.B."/>
            <person name="Muthukrishnan S."/>
            <person name="Oakeshott J.G."/>
            <person name="Palmer W."/>
            <person name="Park Y."/>
            <person name="Passarelli A.L."/>
            <person name="Rozas J."/>
            <person name="Schwartz L.M."/>
            <person name="Smith W."/>
            <person name="Southgate A."/>
            <person name="Vilcinskas A."/>
            <person name="Vogt R."/>
            <person name="Wang P."/>
            <person name="Werren J."/>
            <person name="Yu X.Q."/>
            <person name="Zhou J.J."/>
            <person name="Brown S.J."/>
            <person name="Scherer S.E."/>
            <person name="Richards S."/>
            <person name="Blissard G.W."/>
        </authorList>
    </citation>
    <scope>NUCLEOTIDE SEQUENCE</scope>
</reference>
<accession>A0A922CKK2</accession>
<name>A0A922CKK2_MANSE</name>
<reference evidence="1" key="2">
    <citation type="submission" date="2020-12" db="EMBL/GenBank/DDBJ databases">
        <authorList>
            <person name="Kanost M."/>
        </authorList>
    </citation>
    <scope>NUCLEOTIDE SEQUENCE</scope>
</reference>
<comment type="caution">
    <text evidence="1">The sequence shown here is derived from an EMBL/GenBank/DDBJ whole genome shotgun (WGS) entry which is preliminary data.</text>
</comment>
<evidence type="ECO:0000313" key="2">
    <source>
        <dbReference type="Proteomes" id="UP000791440"/>
    </source>
</evidence>
<feature type="non-terminal residue" evidence="1">
    <location>
        <position position="12"/>
    </location>
</feature>
<sequence length="12" mass="1373">MKFSGLNFTART</sequence>
<organism evidence="1 2">
    <name type="scientific">Manduca sexta</name>
    <name type="common">Tobacco hawkmoth</name>
    <name type="synonym">Tobacco hornworm</name>
    <dbReference type="NCBI Taxonomy" id="7130"/>
    <lineage>
        <taxon>Eukaryota</taxon>
        <taxon>Metazoa</taxon>
        <taxon>Ecdysozoa</taxon>
        <taxon>Arthropoda</taxon>
        <taxon>Hexapoda</taxon>
        <taxon>Insecta</taxon>
        <taxon>Pterygota</taxon>
        <taxon>Neoptera</taxon>
        <taxon>Endopterygota</taxon>
        <taxon>Lepidoptera</taxon>
        <taxon>Glossata</taxon>
        <taxon>Ditrysia</taxon>
        <taxon>Bombycoidea</taxon>
        <taxon>Sphingidae</taxon>
        <taxon>Sphinginae</taxon>
        <taxon>Sphingini</taxon>
        <taxon>Manduca</taxon>
    </lineage>
</organism>
<gene>
    <name evidence="1" type="ORF">O3G_MSEX006127</name>
</gene>
<dbReference type="EMBL" id="JH668375">
    <property type="protein sequence ID" value="KAG6449526.1"/>
    <property type="molecule type" value="Genomic_DNA"/>
</dbReference>
<dbReference type="Proteomes" id="UP000791440">
    <property type="component" value="Unassembled WGS sequence"/>
</dbReference>
<proteinExistence type="predicted"/>
<evidence type="ECO:0000313" key="1">
    <source>
        <dbReference type="EMBL" id="KAG6449526.1"/>
    </source>
</evidence>